<protein>
    <submittedName>
        <fullName evidence="1">Uncharacterized protein</fullName>
    </submittedName>
</protein>
<accession>A0A1B6LVV9</accession>
<organism evidence="1">
    <name type="scientific">Graphocephala atropunctata</name>
    <dbReference type="NCBI Taxonomy" id="36148"/>
    <lineage>
        <taxon>Eukaryota</taxon>
        <taxon>Metazoa</taxon>
        <taxon>Ecdysozoa</taxon>
        <taxon>Arthropoda</taxon>
        <taxon>Hexapoda</taxon>
        <taxon>Insecta</taxon>
        <taxon>Pterygota</taxon>
        <taxon>Neoptera</taxon>
        <taxon>Paraneoptera</taxon>
        <taxon>Hemiptera</taxon>
        <taxon>Auchenorrhyncha</taxon>
        <taxon>Membracoidea</taxon>
        <taxon>Cicadellidae</taxon>
        <taxon>Cicadellinae</taxon>
        <taxon>Cicadellini</taxon>
        <taxon>Graphocephala</taxon>
    </lineage>
</organism>
<gene>
    <name evidence="1" type="ORF">g.1511</name>
</gene>
<reference evidence="1" key="1">
    <citation type="submission" date="2015-11" db="EMBL/GenBank/DDBJ databases">
        <title>De novo transcriptome assembly of four potential Pierce s Disease insect vectors from Arizona vineyards.</title>
        <authorList>
            <person name="Tassone E.E."/>
        </authorList>
    </citation>
    <scope>NUCLEOTIDE SEQUENCE</scope>
</reference>
<dbReference type="AlphaFoldDB" id="A0A1B6LVV9"/>
<name>A0A1B6LVV9_9HEMI</name>
<evidence type="ECO:0000313" key="1">
    <source>
        <dbReference type="EMBL" id="JAT27813.1"/>
    </source>
</evidence>
<sequence>MSEMKTRITSSEKESEILHQTLQNALNAQSKFQKLEALANEQVKELEVRLQEAKTIKRKNVTDCSAQTDVKITIDIASQTCVAVAEVSIQADLESQDSNRDVTVTKEEETVPFNENNQKSMFSSVLANSSLFSSSSLSALMSRYQLERDSPTPSLTQDMSDLPTQVNPRLGNCIDISVANQRLPT</sequence>
<proteinExistence type="predicted"/>
<dbReference type="EMBL" id="GEBQ01012164">
    <property type="protein sequence ID" value="JAT27813.1"/>
    <property type="molecule type" value="Transcribed_RNA"/>
</dbReference>